<dbReference type="Proteomes" id="UP000299102">
    <property type="component" value="Unassembled WGS sequence"/>
</dbReference>
<protein>
    <submittedName>
        <fullName evidence="1">Uncharacterized protein</fullName>
    </submittedName>
</protein>
<dbReference type="EMBL" id="BGZK01002313">
    <property type="protein sequence ID" value="GBP92833.1"/>
    <property type="molecule type" value="Genomic_DNA"/>
</dbReference>
<name>A0A4C2A0Y6_EUMVA</name>
<comment type="caution">
    <text evidence="1">The sequence shown here is derived from an EMBL/GenBank/DDBJ whole genome shotgun (WGS) entry which is preliminary data.</text>
</comment>
<sequence length="168" mass="19093">MLANVICSRSNPKIIDVTPTRFSRDLVIARNAVVFNMTVALKFIIRSEYDQSVRRRQKEADRNRTSPSGAALMCYFPVTRPFKTPSLLYDSHITPALRPATRAIDQDILGYFKFFHPKCLCRFGRGPCRGKKETAFIHASPPARRRCRAEPAGKLEATSMSKFGTFYN</sequence>
<accession>A0A4C2A0Y6</accession>
<evidence type="ECO:0000313" key="2">
    <source>
        <dbReference type="Proteomes" id="UP000299102"/>
    </source>
</evidence>
<reference evidence="1 2" key="1">
    <citation type="journal article" date="2019" name="Commun. Biol.">
        <title>The bagworm genome reveals a unique fibroin gene that provides high tensile strength.</title>
        <authorList>
            <person name="Kono N."/>
            <person name="Nakamura H."/>
            <person name="Ohtoshi R."/>
            <person name="Tomita M."/>
            <person name="Numata K."/>
            <person name="Arakawa K."/>
        </authorList>
    </citation>
    <scope>NUCLEOTIDE SEQUENCE [LARGE SCALE GENOMIC DNA]</scope>
</reference>
<proteinExistence type="predicted"/>
<organism evidence="1 2">
    <name type="scientific">Eumeta variegata</name>
    <name type="common">Bagworm moth</name>
    <name type="synonym">Eumeta japonica</name>
    <dbReference type="NCBI Taxonomy" id="151549"/>
    <lineage>
        <taxon>Eukaryota</taxon>
        <taxon>Metazoa</taxon>
        <taxon>Ecdysozoa</taxon>
        <taxon>Arthropoda</taxon>
        <taxon>Hexapoda</taxon>
        <taxon>Insecta</taxon>
        <taxon>Pterygota</taxon>
        <taxon>Neoptera</taxon>
        <taxon>Endopterygota</taxon>
        <taxon>Lepidoptera</taxon>
        <taxon>Glossata</taxon>
        <taxon>Ditrysia</taxon>
        <taxon>Tineoidea</taxon>
        <taxon>Psychidae</taxon>
        <taxon>Oiketicinae</taxon>
        <taxon>Eumeta</taxon>
    </lineage>
</organism>
<gene>
    <name evidence="1" type="ORF">EVAR_63289_1</name>
</gene>
<keyword evidence="2" id="KW-1185">Reference proteome</keyword>
<evidence type="ECO:0000313" key="1">
    <source>
        <dbReference type="EMBL" id="GBP92833.1"/>
    </source>
</evidence>
<dbReference type="AlphaFoldDB" id="A0A4C2A0Y6"/>